<proteinExistence type="predicted"/>
<evidence type="ECO:0000313" key="3">
    <source>
        <dbReference type="EMBL" id="RDX76609.1"/>
    </source>
</evidence>
<keyword evidence="4" id="KW-1185">Reference proteome</keyword>
<sequence>MSCNNIVIPFVEVAAVAMAMAVVVVVVLVDGHLFNVKFAINMAMMQVSMINAMLEYTFHVDTSFPMTFFQQLVPNTQATSQKQPQTCLANLGLAKGATHHVTNNSSHVMNSVPLFGSDQILMGNGQGLSITSVGSTHFSSTYQPHSALVLKNLLHVPAMTKNLLSVSRFTKDNLVNFEFHLDFFLVKSQETSKVLLRGSLGKDGLYNFDNIFPLSSSTRSFGSTISCNVSCASSVDIVPINDEPLLIICGTIGGGILIMRHSR</sequence>
<evidence type="ECO:0000256" key="1">
    <source>
        <dbReference type="SAM" id="Phobius"/>
    </source>
</evidence>
<accession>A0A371FE85</accession>
<dbReference type="AlphaFoldDB" id="A0A371FE85"/>
<evidence type="ECO:0000259" key="2">
    <source>
        <dbReference type="Pfam" id="PF22936"/>
    </source>
</evidence>
<dbReference type="InterPro" id="IPR054722">
    <property type="entry name" value="PolX-like_BBD"/>
</dbReference>
<feature type="non-terminal residue" evidence="3">
    <location>
        <position position="1"/>
    </location>
</feature>
<dbReference type="OrthoDB" id="1752257at2759"/>
<dbReference type="Proteomes" id="UP000257109">
    <property type="component" value="Unassembled WGS sequence"/>
</dbReference>
<comment type="caution">
    <text evidence="3">The sequence shown here is derived from an EMBL/GenBank/DDBJ whole genome shotgun (WGS) entry which is preliminary data.</text>
</comment>
<dbReference type="EMBL" id="QJKJ01009441">
    <property type="protein sequence ID" value="RDX76609.1"/>
    <property type="molecule type" value="Genomic_DNA"/>
</dbReference>
<dbReference type="Pfam" id="PF22936">
    <property type="entry name" value="Pol_BBD"/>
    <property type="match status" value="1"/>
</dbReference>
<organism evidence="3 4">
    <name type="scientific">Mucuna pruriens</name>
    <name type="common">Velvet bean</name>
    <name type="synonym">Dolichos pruriens</name>
    <dbReference type="NCBI Taxonomy" id="157652"/>
    <lineage>
        <taxon>Eukaryota</taxon>
        <taxon>Viridiplantae</taxon>
        <taxon>Streptophyta</taxon>
        <taxon>Embryophyta</taxon>
        <taxon>Tracheophyta</taxon>
        <taxon>Spermatophyta</taxon>
        <taxon>Magnoliopsida</taxon>
        <taxon>eudicotyledons</taxon>
        <taxon>Gunneridae</taxon>
        <taxon>Pentapetalae</taxon>
        <taxon>rosids</taxon>
        <taxon>fabids</taxon>
        <taxon>Fabales</taxon>
        <taxon>Fabaceae</taxon>
        <taxon>Papilionoideae</taxon>
        <taxon>50 kb inversion clade</taxon>
        <taxon>NPAAA clade</taxon>
        <taxon>indigoferoid/millettioid clade</taxon>
        <taxon>Phaseoleae</taxon>
        <taxon>Mucuna</taxon>
    </lineage>
</organism>
<name>A0A371FE85_MUCPR</name>
<feature type="transmembrane region" description="Helical" evidence="1">
    <location>
        <begin position="6"/>
        <end position="29"/>
    </location>
</feature>
<keyword evidence="1" id="KW-1133">Transmembrane helix</keyword>
<gene>
    <name evidence="3" type="ORF">CR513_43384</name>
</gene>
<evidence type="ECO:0000313" key="4">
    <source>
        <dbReference type="Proteomes" id="UP000257109"/>
    </source>
</evidence>
<keyword evidence="1" id="KW-0472">Membrane</keyword>
<reference evidence="3" key="1">
    <citation type="submission" date="2018-05" db="EMBL/GenBank/DDBJ databases">
        <title>Draft genome of Mucuna pruriens seed.</title>
        <authorList>
            <person name="Nnadi N.E."/>
            <person name="Vos R."/>
            <person name="Hasami M.H."/>
            <person name="Devisetty U.K."/>
            <person name="Aguiy J.C."/>
        </authorList>
    </citation>
    <scope>NUCLEOTIDE SEQUENCE [LARGE SCALE GENOMIC DNA]</scope>
    <source>
        <strain evidence="3">JCA_2017</strain>
    </source>
</reference>
<feature type="domain" description="Retrovirus-related Pol polyprotein from transposon TNT 1-94-like beta-barrel" evidence="2">
    <location>
        <begin position="95"/>
        <end position="172"/>
    </location>
</feature>
<keyword evidence="1" id="KW-0812">Transmembrane</keyword>
<protein>
    <recommendedName>
        <fullName evidence="2">Retrovirus-related Pol polyprotein from transposon TNT 1-94-like beta-barrel domain-containing protein</fullName>
    </recommendedName>
</protein>